<dbReference type="Pfam" id="PF04951">
    <property type="entry name" value="Peptidase_M55"/>
    <property type="match status" value="1"/>
</dbReference>
<reference evidence="1 2" key="1">
    <citation type="journal article" date="2019" name="Int. J. Syst. Evol. Microbiol.">
        <title>The Global Catalogue of Microorganisms (GCM) 10K type strain sequencing project: providing services to taxonomists for standard genome sequencing and annotation.</title>
        <authorList>
            <consortium name="The Broad Institute Genomics Platform"/>
            <consortium name="The Broad Institute Genome Sequencing Center for Infectious Disease"/>
            <person name="Wu L."/>
            <person name="Ma J."/>
        </authorList>
    </citation>
    <scope>NUCLEOTIDE SEQUENCE [LARGE SCALE GENOMIC DNA]</scope>
    <source>
        <strain evidence="1 2">JCM 9731</strain>
    </source>
</reference>
<dbReference type="InterPro" id="IPR027476">
    <property type="entry name" value="DppA_N"/>
</dbReference>
<dbReference type="InterPro" id="IPR007035">
    <property type="entry name" value="Peptidase_M55"/>
</dbReference>
<dbReference type="SUPFAM" id="SSF63992">
    <property type="entry name" value="Dipeptide transport protein"/>
    <property type="match status" value="1"/>
</dbReference>
<accession>A0ABN0VU28</accession>
<dbReference type="Gene3D" id="3.40.50.10780">
    <property type="entry name" value="Dipeptide transport protein"/>
    <property type="match status" value="1"/>
</dbReference>
<keyword evidence="2" id="KW-1185">Reference proteome</keyword>
<evidence type="ECO:0000313" key="2">
    <source>
        <dbReference type="Proteomes" id="UP001500782"/>
    </source>
</evidence>
<organism evidence="1 2">
    <name type="scientific">Bacillus carboniphilus</name>
    <dbReference type="NCBI Taxonomy" id="86663"/>
    <lineage>
        <taxon>Bacteria</taxon>
        <taxon>Bacillati</taxon>
        <taxon>Bacillota</taxon>
        <taxon>Bacilli</taxon>
        <taxon>Bacillales</taxon>
        <taxon>Bacillaceae</taxon>
        <taxon>Bacillus</taxon>
    </lineage>
</organism>
<gene>
    <name evidence="1" type="ORF">GCM10008967_04910</name>
</gene>
<name>A0ABN0VU28_9BACI</name>
<evidence type="ECO:0000313" key="1">
    <source>
        <dbReference type="EMBL" id="GAA0317359.1"/>
    </source>
</evidence>
<dbReference type="CDD" id="cd08770">
    <property type="entry name" value="DAP_dppA_3"/>
    <property type="match status" value="1"/>
</dbReference>
<dbReference type="PIRSF" id="PIRSF015853">
    <property type="entry name" value="Pep_DppA"/>
    <property type="match status" value="1"/>
</dbReference>
<protein>
    <submittedName>
        <fullName evidence="1">M55 family metallopeptidase</fullName>
    </submittedName>
</protein>
<dbReference type="EMBL" id="BAAADJ010000004">
    <property type="protein sequence ID" value="GAA0317359.1"/>
    <property type="molecule type" value="Genomic_DNA"/>
</dbReference>
<proteinExistence type="predicted"/>
<dbReference type="Proteomes" id="UP001500782">
    <property type="component" value="Unassembled WGS sequence"/>
</dbReference>
<dbReference type="InterPro" id="IPR036177">
    <property type="entry name" value="Peptidase_M55_sf"/>
</dbReference>
<dbReference type="RefSeq" id="WP_343796031.1">
    <property type="nucleotide sequence ID" value="NZ_BAAADJ010000004.1"/>
</dbReference>
<sequence length="266" mass="29671">MKLFISSDLEGVAGITAWNETDNTNPASRYFLEQMTAEVNAACEAALDAGANDIFIKDAHDTAKNLNPSKLPEQVKILRGWASNPYLMMAGLDESYDGVFMMGYHAAGGRNGSPLAHTMNTRNDHVKINGEIASEFLINAYTSALWKVPVLMITGDKMICEEAKRLNPHIKTVEVSEGIGNGSISIHPKLAIKKIRETVTKLMKDTDFSKYEIQLPKEFTVEITFKDHHLAYRGSFYPGARQTGDKTVEFHSTEYINVLKFLFFVL</sequence>
<comment type="caution">
    <text evidence="1">The sequence shown here is derived from an EMBL/GenBank/DDBJ whole genome shotgun (WGS) entry which is preliminary data.</text>
</comment>
<dbReference type="Gene3D" id="3.30.1360.130">
    <property type="entry name" value="Dipeptide transport protein"/>
    <property type="match status" value="1"/>
</dbReference>